<keyword evidence="9" id="KW-0418">Kinase</keyword>
<dbReference type="InterPro" id="IPR050351">
    <property type="entry name" value="BphY/WalK/GraS-like"/>
</dbReference>
<dbReference type="Pfam" id="PF00989">
    <property type="entry name" value="PAS"/>
    <property type="match status" value="1"/>
</dbReference>
<accession>A0A561VMM9</accession>
<keyword evidence="11" id="KW-1133">Transmembrane helix</keyword>
<dbReference type="InterPro" id="IPR036890">
    <property type="entry name" value="HATPase_C_sf"/>
</dbReference>
<keyword evidence="7" id="KW-0812">Transmembrane</keyword>
<dbReference type="GO" id="GO:0006355">
    <property type="term" value="P:regulation of DNA-templated transcription"/>
    <property type="evidence" value="ECO:0007669"/>
    <property type="project" value="InterPro"/>
</dbReference>
<dbReference type="CDD" id="cd00075">
    <property type="entry name" value="HATPase"/>
    <property type="match status" value="1"/>
</dbReference>
<keyword evidence="13" id="KW-0472">Membrane</keyword>
<evidence type="ECO:0000256" key="14">
    <source>
        <dbReference type="ARBA" id="ARBA00039401"/>
    </source>
</evidence>
<dbReference type="Gene3D" id="1.10.287.130">
    <property type="match status" value="1"/>
</dbReference>
<evidence type="ECO:0000313" key="17">
    <source>
        <dbReference type="EMBL" id="TWG12852.1"/>
    </source>
</evidence>
<dbReference type="InterPro" id="IPR000014">
    <property type="entry name" value="PAS"/>
</dbReference>
<dbReference type="SUPFAM" id="SSF55874">
    <property type="entry name" value="ATPase domain of HSP90 chaperone/DNA topoisomerase II/histidine kinase"/>
    <property type="match status" value="1"/>
</dbReference>
<comment type="caution">
    <text evidence="17">The sequence shown here is derived from an EMBL/GenBank/DDBJ whole genome shotgun (WGS) entry which is preliminary data.</text>
</comment>
<dbReference type="CDD" id="cd00082">
    <property type="entry name" value="HisKA"/>
    <property type="match status" value="1"/>
</dbReference>
<keyword evidence="10" id="KW-0067">ATP-binding</keyword>
<comment type="catalytic activity">
    <reaction evidence="1">
        <text>ATP + protein L-histidine = ADP + protein N-phospho-L-histidine.</text>
        <dbReference type="EC" id="2.7.13.3"/>
    </reaction>
</comment>
<reference evidence="17 18" key="1">
    <citation type="submission" date="2019-06" db="EMBL/GenBank/DDBJ databases">
        <title>Sequencing the genomes of 1000 actinobacteria strains.</title>
        <authorList>
            <person name="Klenk H.-P."/>
        </authorList>
    </citation>
    <scope>NUCLEOTIDE SEQUENCE [LARGE SCALE GENOMIC DNA]</scope>
    <source>
        <strain evidence="17 18">DSM 43866</strain>
    </source>
</reference>
<dbReference type="Proteomes" id="UP000320239">
    <property type="component" value="Unassembled WGS sequence"/>
</dbReference>
<keyword evidence="8" id="KW-0547">Nucleotide-binding</keyword>
<dbReference type="EC" id="2.7.13.3" evidence="4"/>
<dbReference type="GO" id="GO:0005524">
    <property type="term" value="F:ATP binding"/>
    <property type="evidence" value="ECO:0007669"/>
    <property type="project" value="UniProtKB-KW"/>
</dbReference>
<evidence type="ECO:0000259" key="15">
    <source>
        <dbReference type="PROSITE" id="PS50109"/>
    </source>
</evidence>
<dbReference type="OrthoDB" id="3273043at2"/>
<dbReference type="SMART" id="SM00065">
    <property type="entry name" value="GAF"/>
    <property type="match status" value="2"/>
</dbReference>
<dbReference type="InterPro" id="IPR035965">
    <property type="entry name" value="PAS-like_dom_sf"/>
</dbReference>
<dbReference type="InterPro" id="IPR013656">
    <property type="entry name" value="PAS_4"/>
</dbReference>
<keyword evidence="5" id="KW-0597">Phosphoprotein</keyword>
<dbReference type="Gene3D" id="3.30.450.40">
    <property type="match status" value="2"/>
</dbReference>
<dbReference type="InterPro" id="IPR003018">
    <property type="entry name" value="GAF"/>
</dbReference>
<dbReference type="PANTHER" id="PTHR42878:SF7">
    <property type="entry name" value="SENSOR HISTIDINE KINASE GLRK"/>
    <property type="match status" value="1"/>
</dbReference>
<dbReference type="Gene3D" id="3.30.450.20">
    <property type="entry name" value="PAS domain"/>
    <property type="match status" value="2"/>
</dbReference>
<evidence type="ECO:0000256" key="7">
    <source>
        <dbReference type="ARBA" id="ARBA00022692"/>
    </source>
</evidence>
<evidence type="ECO:0000256" key="4">
    <source>
        <dbReference type="ARBA" id="ARBA00012438"/>
    </source>
</evidence>
<dbReference type="GO" id="GO:0005886">
    <property type="term" value="C:plasma membrane"/>
    <property type="evidence" value="ECO:0007669"/>
    <property type="project" value="UniProtKB-SubCell"/>
</dbReference>
<dbReference type="InterPro" id="IPR013767">
    <property type="entry name" value="PAS_fold"/>
</dbReference>
<dbReference type="AlphaFoldDB" id="A0A561VMM9"/>
<evidence type="ECO:0000256" key="9">
    <source>
        <dbReference type="ARBA" id="ARBA00022777"/>
    </source>
</evidence>
<protein>
    <recommendedName>
        <fullName evidence="14">Sensor-like histidine kinase SenX3</fullName>
        <ecNumber evidence="4">2.7.13.3</ecNumber>
    </recommendedName>
</protein>
<evidence type="ECO:0000256" key="3">
    <source>
        <dbReference type="ARBA" id="ARBA00004236"/>
    </source>
</evidence>
<dbReference type="GO" id="GO:0007234">
    <property type="term" value="P:osmosensory signaling via phosphorelay pathway"/>
    <property type="evidence" value="ECO:0007669"/>
    <property type="project" value="TreeGrafter"/>
</dbReference>
<evidence type="ECO:0000256" key="10">
    <source>
        <dbReference type="ARBA" id="ARBA00022840"/>
    </source>
</evidence>
<dbReference type="Pfam" id="PF00512">
    <property type="entry name" value="HisKA"/>
    <property type="match status" value="1"/>
</dbReference>
<dbReference type="SMART" id="SM00388">
    <property type="entry name" value="HisKA"/>
    <property type="match status" value="1"/>
</dbReference>
<evidence type="ECO:0000256" key="8">
    <source>
        <dbReference type="ARBA" id="ARBA00022741"/>
    </source>
</evidence>
<dbReference type="InterPro" id="IPR003594">
    <property type="entry name" value="HATPase_dom"/>
</dbReference>
<evidence type="ECO:0000256" key="5">
    <source>
        <dbReference type="ARBA" id="ARBA00022553"/>
    </source>
</evidence>
<dbReference type="PROSITE" id="PS50112">
    <property type="entry name" value="PAS"/>
    <property type="match status" value="1"/>
</dbReference>
<name>A0A561VMM9_ACTTI</name>
<evidence type="ECO:0000259" key="16">
    <source>
        <dbReference type="PROSITE" id="PS50112"/>
    </source>
</evidence>
<keyword evidence="18" id="KW-1185">Reference proteome</keyword>
<dbReference type="SUPFAM" id="SSF55781">
    <property type="entry name" value="GAF domain-like"/>
    <property type="match status" value="2"/>
</dbReference>
<keyword evidence="12" id="KW-0902">Two-component regulatory system</keyword>
<dbReference type="PRINTS" id="PR00344">
    <property type="entry name" value="BCTRLSENSOR"/>
</dbReference>
<dbReference type="SUPFAM" id="SSF55785">
    <property type="entry name" value="PYP-like sensor domain (PAS domain)"/>
    <property type="match status" value="2"/>
</dbReference>
<evidence type="ECO:0000256" key="1">
    <source>
        <dbReference type="ARBA" id="ARBA00000085"/>
    </source>
</evidence>
<dbReference type="InterPro" id="IPR029016">
    <property type="entry name" value="GAF-like_dom_sf"/>
</dbReference>
<evidence type="ECO:0000256" key="2">
    <source>
        <dbReference type="ARBA" id="ARBA00004141"/>
    </source>
</evidence>
<organism evidence="17 18">
    <name type="scientific">Actinoplanes teichomyceticus</name>
    <dbReference type="NCBI Taxonomy" id="1867"/>
    <lineage>
        <taxon>Bacteria</taxon>
        <taxon>Bacillati</taxon>
        <taxon>Actinomycetota</taxon>
        <taxon>Actinomycetes</taxon>
        <taxon>Micromonosporales</taxon>
        <taxon>Micromonosporaceae</taxon>
        <taxon>Actinoplanes</taxon>
    </lineage>
</organism>
<dbReference type="InterPro" id="IPR003661">
    <property type="entry name" value="HisK_dim/P_dom"/>
</dbReference>
<dbReference type="Pfam" id="PF01590">
    <property type="entry name" value="GAF"/>
    <property type="match status" value="2"/>
</dbReference>
<evidence type="ECO:0000256" key="6">
    <source>
        <dbReference type="ARBA" id="ARBA00022679"/>
    </source>
</evidence>
<keyword evidence="6" id="KW-0808">Transferase</keyword>
<feature type="domain" description="PAS" evidence="16">
    <location>
        <begin position="184"/>
        <end position="231"/>
    </location>
</feature>
<dbReference type="InterPro" id="IPR005467">
    <property type="entry name" value="His_kinase_dom"/>
</dbReference>
<dbReference type="GO" id="GO:0000155">
    <property type="term" value="F:phosphorelay sensor kinase activity"/>
    <property type="evidence" value="ECO:0007669"/>
    <property type="project" value="InterPro"/>
</dbReference>
<dbReference type="NCBIfam" id="TIGR00229">
    <property type="entry name" value="sensory_box"/>
    <property type="match status" value="1"/>
</dbReference>
<gene>
    <name evidence="17" type="ORF">FHX34_105720</name>
</gene>
<evidence type="ECO:0000256" key="11">
    <source>
        <dbReference type="ARBA" id="ARBA00022989"/>
    </source>
</evidence>
<comment type="subcellular location">
    <subcellularLocation>
        <location evidence="3">Cell membrane</location>
    </subcellularLocation>
    <subcellularLocation>
        <location evidence="2">Membrane</location>
        <topology evidence="2">Multi-pass membrane protein</topology>
    </subcellularLocation>
</comment>
<dbReference type="PANTHER" id="PTHR42878">
    <property type="entry name" value="TWO-COMPONENT HISTIDINE KINASE"/>
    <property type="match status" value="1"/>
</dbReference>
<dbReference type="Gene3D" id="3.30.565.10">
    <property type="entry name" value="Histidine kinase-like ATPase, C-terminal domain"/>
    <property type="match status" value="1"/>
</dbReference>
<dbReference type="SUPFAM" id="SSF47384">
    <property type="entry name" value="Homodimeric domain of signal transducing histidine kinase"/>
    <property type="match status" value="1"/>
</dbReference>
<dbReference type="SMART" id="SM00387">
    <property type="entry name" value="HATPase_c"/>
    <property type="match status" value="1"/>
</dbReference>
<evidence type="ECO:0000313" key="18">
    <source>
        <dbReference type="Proteomes" id="UP000320239"/>
    </source>
</evidence>
<dbReference type="GO" id="GO:0000156">
    <property type="term" value="F:phosphorelay response regulator activity"/>
    <property type="evidence" value="ECO:0007669"/>
    <property type="project" value="TreeGrafter"/>
</dbReference>
<dbReference type="GO" id="GO:0030295">
    <property type="term" value="F:protein kinase activator activity"/>
    <property type="evidence" value="ECO:0007669"/>
    <property type="project" value="TreeGrafter"/>
</dbReference>
<evidence type="ECO:0000256" key="12">
    <source>
        <dbReference type="ARBA" id="ARBA00023012"/>
    </source>
</evidence>
<evidence type="ECO:0000256" key="13">
    <source>
        <dbReference type="ARBA" id="ARBA00023136"/>
    </source>
</evidence>
<feature type="domain" description="Histidine kinase" evidence="15">
    <location>
        <begin position="616"/>
        <end position="833"/>
    </location>
</feature>
<sequence>MPVLDEVVLTDARRLAAVERARRVLPALPMPLDAIAALAARLLGAPMGTVTFVGRHEEYFVGVHGLPPGLAGERHAPLAYSVCKYMVSEDAPVRSPDMAAEDDPALREHPLLTEFGVRAFLGVPLRDADDQPVGSLSVLDGEARQWSDADLSTLMEISHLLSLFPAPAQRAACPVTAALDPQALVEGMKEAFVAVDRRGVVVEFNRAAQELLGWPADEVRGRPLDHTVLPDYDGRPVGEALSRLFAAPAARAVPHRVSVRHRDGRRLPARMVLSVVRGTLGALACAFITDLSEQDAAESDAERQRRFLAALLDSLDVGVAAVDSAGTPVVVNRALRRVHGIGDRWSAEDVTRAVGSSVRDLDGTPLPLSGTPLLRALRGEHVRGADVLVRMPGSADRIMVAHAQPITTAGGTRMGAVAALHDVTAVRRAEGFRACEQQVRQILAAAATVGDAAAATLRAVAEALGWPHAELWLIDSLTGHMQRTGHWSASAGQCGDLHADPVSRGAGVIGTVWETGQPLWVPDIAGATDLAAEHSVARAQDCARMGLHTVLAVPIRDGAAMLGVLVCYSAAPEYDRDLLTVLVGGVAAQFGMFVALRRTADLAEKLKRTRNDFLTLVGHELRTPLTSITSYAGLLAEDPAVPAAEARQMLLVIARNADRLGAVVSDLLELSGLEAGHLRLAVGEHDLAVVVAAAVAAAQPIAADAGVRLYARLPRRLMVHGDPVRLRQAVDNLLSNAIRYSRHGGDVRVRLTAQPDMAELRITDTGIGIPPGEHDDLFHRFTRASNVAHHGFPGAGLGLALVHTIITLHHGDLMFDTGHRPGTSVLLRLPRRQPAPRG</sequence>
<dbReference type="CDD" id="cd00130">
    <property type="entry name" value="PAS"/>
    <property type="match status" value="1"/>
</dbReference>
<dbReference type="InterPro" id="IPR004358">
    <property type="entry name" value="Sig_transdc_His_kin-like_C"/>
</dbReference>
<dbReference type="Pfam" id="PF08448">
    <property type="entry name" value="PAS_4"/>
    <property type="match status" value="1"/>
</dbReference>
<dbReference type="EMBL" id="VIWY01000005">
    <property type="protein sequence ID" value="TWG12852.1"/>
    <property type="molecule type" value="Genomic_DNA"/>
</dbReference>
<dbReference type="PROSITE" id="PS50109">
    <property type="entry name" value="HIS_KIN"/>
    <property type="match status" value="1"/>
</dbReference>
<dbReference type="InterPro" id="IPR036097">
    <property type="entry name" value="HisK_dim/P_sf"/>
</dbReference>
<dbReference type="Pfam" id="PF02518">
    <property type="entry name" value="HATPase_c"/>
    <property type="match status" value="1"/>
</dbReference>
<proteinExistence type="predicted"/>
<dbReference type="SMART" id="SM00091">
    <property type="entry name" value="PAS"/>
    <property type="match status" value="2"/>
</dbReference>